<dbReference type="GO" id="GO:0071013">
    <property type="term" value="C:catalytic step 2 spliceosome"/>
    <property type="evidence" value="ECO:0007669"/>
    <property type="project" value="TreeGrafter"/>
</dbReference>
<dbReference type="EMBL" id="JANEYF010001228">
    <property type="protein sequence ID" value="KAJ8965402.1"/>
    <property type="molecule type" value="Genomic_DNA"/>
</dbReference>
<comment type="caution">
    <text evidence="4">The sequence shown here is derived from an EMBL/GenBank/DDBJ whole genome shotgun (WGS) entry which is preliminary data.</text>
</comment>
<dbReference type="PANTHER" id="PTHR13471">
    <property type="entry name" value="TETRATRICOPEPTIDE-LIKE HELICAL"/>
    <property type="match status" value="1"/>
</dbReference>
<keyword evidence="5" id="KW-1185">Reference proteome</keyword>
<proteinExistence type="inferred from homology"/>
<dbReference type="Pfam" id="PF08424">
    <property type="entry name" value="NRDE-2"/>
    <property type="match status" value="1"/>
</dbReference>
<gene>
    <name evidence="4" type="ORF">NQ314_004154</name>
</gene>
<dbReference type="InterPro" id="IPR013633">
    <property type="entry name" value="NRDE-2"/>
</dbReference>
<evidence type="ECO:0000313" key="4">
    <source>
        <dbReference type="EMBL" id="KAJ8965402.1"/>
    </source>
</evidence>
<comment type="similarity">
    <text evidence="2">Belongs to the NRDE2 family.</text>
</comment>
<sequence>MSLFPAYADQAKVKEIEQVQTNEPWLENSSFQADLSVINKASEQEEIIPNDWVILDELSQNTSNSTEPSEVLHKQNDIFVIDNTRIKEYLTVATISRPSAPKYHVTYYLTTRKSRRKYKFKRYFQHIPDKNVNKSNSENEVVLTKQNLDKTEFNTKDEHFTGFKQEEELTQKTAYYNRHLGDEPNDIKTWLAYIHFQDMVYQFEKSYPKRHAFPADELQVHLKNLVEKDKENIVLWQGYIEATQCSMSHCNTPAVISLYSKCLSTLHQLRRSTMLEKYLLEESILRMLYQCGLFLKQAGLFEQLWTLLRMYLELNLSPNDKTKFNIASRFKDKQLVELEEVVFSSHLPLHELWLRTEKLRESCHWLPYLDDDECEDPQRLVFTEDVAELIHPITMPENIFKLTSTILSLLKIPLLPCRHCTMQDLGLDYVPWSLDSIEPLLPVFFPLFPIDISNKSLLNDSRLAVGPQYLKLLPGQEEYLEFILIVMQNCADCLTGNDQTAIRVWWFRFQRLLIILDRLQRFKMTDYFKKTMRKKMKLLLKQDENRQNEIFYIEYALIEYEFGASESCINILNTALSLNTGTTIVTKDWDKLQATQCYLYRMLVQVTLKLDGDKEVNKNKCLEYLCELVMQKGEVTLTKDLLKEAEAKFKLITLQLLQNDIIKLQPLHHFLPDFLTDWLMCHGWFVFLTKGPIECGVFVDRTLQTLDEKKQESFVAKGILNEVLYKAVENYPNNLFLLSVLAKEQSLVRSMGQQWWKIQDLLLKSGRAFSILFAVIIANQQITQLQEMLTDTVTGEKYDIDTNIKNRMLALFKKITKPDMCTRRCGLVWRLYLQFVHSYFSLNTCRDVYYSAVEECPWLKALYIDAAIYIPAELSQIQDLIIEKQLRLHVTPEELDILRS</sequence>
<dbReference type="GO" id="GO:1902369">
    <property type="term" value="P:negative regulation of RNA catabolic process"/>
    <property type="evidence" value="ECO:0007669"/>
    <property type="project" value="TreeGrafter"/>
</dbReference>
<organism evidence="4 5">
    <name type="scientific">Rhamnusium bicolor</name>
    <dbReference type="NCBI Taxonomy" id="1586634"/>
    <lineage>
        <taxon>Eukaryota</taxon>
        <taxon>Metazoa</taxon>
        <taxon>Ecdysozoa</taxon>
        <taxon>Arthropoda</taxon>
        <taxon>Hexapoda</taxon>
        <taxon>Insecta</taxon>
        <taxon>Pterygota</taxon>
        <taxon>Neoptera</taxon>
        <taxon>Endopterygota</taxon>
        <taxon>Coleoptera</taxon>
        <taxon>Polyphaga</taxon>
        <taxon>Cucujiformia</taxon>
        <taxon>Chrysomeloidea</taxon>
        <taxon>Cerambycidae</taxon>
        <taxon>Lepturinae</taxon>
        <taxon>Rhagiini</taxon>
        <taxon>Rhamnusium</taxon>
    </lineage>
</organism>
<reference evidence="4" key="1">
    <citation type="journal article" date="2023" name="Insect Mol. Biol.">
        <title>Genome sequencing provides insights into the evolution of gene families encoding plant cell wall-degrading enzymes in longhorned beetles.</title>
        <authorList>
            <person name="Shin N.R."/>
            <person name="Okamura Y."/>
            <person name="Kirsch R."/>
            <person name="Pauchet Y."/>
        </authorList>
    </citation>
    <scope>NUCLEOTIDE SEQUENCE</scope>
    <source>
        <strain evidence="4">RBIC_L_NR</strain>
    </source>
</reference>
<dbReference type="GO" id="GO:0031048">
    <property type="term" value="P:regulatory ncRNA-mediated heterochromatin formation"/>
    <property type="evidence" value="ECO:0007669"/>
    <property type="project" value="TreeGrafter"/>
</dbReference>
<accession>A0AAV8ZMM4</accession>
<name>A0AAV8ZMM4_9CUCU</name>
<evidence type="ECO:0000256" key="3">
    <source>
        <dbReference type="ARBA" id="ARBA00023242"/>
    </source>
</evidence>
<protein>
    <recommendedName>
        <fullName evidence="6">Protein NRDE2 homolog</fullName>
    </recommendedName>
</protein>
<comment type="subcellular location">
    <subcellularLocation>
        <location evidence="1">Nucleus</location>
    </subcellularLocation>
</comment>
<evidence type="ECO:0000313" key="5">
    <source>
        <dbReference type="Proteomes" id="UP001162156"/>
    </source>
</evidence>
<dbReference type="Proteomes" id="UP001162156">
    <property type="component" value="Unassembled WGS sequence"/>
</dbReference>
<keyword evidence="3" id="KW-0539">Nucleus</keyword>
<evidence type="ECO:0000256" key="2">
    <source>
        <dbReference type="ARBA" id="ARBA00009265"/>
    </source>
</evidence>
<dbReference type="AlphaFoldDB" id="A0AAV8ZMM4"/>
<evidence type="ECO:0000256" key="1">
    <source>
        <dbReference type="ARBA" id="ARBA00004123"/>
    </source>
</evidence>
<dbReference type="PANTHER" id="PTHR13471:SF0">
    <property type="entry name" value="NUCLEAR EXOSOME REGULATOR NRDE2"/>
    <property type="match status" value="1"/>
</dbReference>
<evidence type="ECO:0008006" key="6">
    <source>
        <dbReference type="Google" id="ProtNLM"/>
    </source>
</evidence>